<protein>
    <submittedName>
        <fullName evidence="1">Uncharacterized protein</fullName>
    </submittedName>
</protein>
<accession>A2BSU9</accession>
<organism evidence="1 2">
    <name type="scientific">Prochlorococcus marinus (strain AS9601)</name>
    <dbReference type="NCBI Taxonomy" id="146891"/>
    <lineage>
        <taxon>Bacteria</taxon>
        <taxon>Bacillati</taxon>
        <taxon>Cyanobacteriota</taxon>
        <taxon>Cyanophyceae</taxon>
        <taxon>Synechococcales</taxon>
        <taxon>Prochlorococcaceae</taxon>
        <taxon>Prochlorococcus</taxon>
    </lineage>
</organism>
<dbReference type="STRING" id="146891.A9601_15771"/>
<sequence>MDAKNKKNIPREAIDNEIDNTESSSINLNFFHNKPKKIKDGKQIHILENINFLYL</sequence>
<dbReference type="KEGG" id="pmb:A9601_15771"/>
<evidence type="ECO:0000313" key="1">
    <source>
        <dbReference type="EMBL" id="ABM70860.1"/>
    </source>
</evidence>
<evidence type="ECO:0000313" key="2">
    <source>
        <dbReference type="Proteomes" id="UP000002590"/>
    </source>
</evidence>
<name>A2BSU9_PROMS</name>
<dbReference type="HOGENOM" id="CLU_3028791_0_0_3"/>
<dbReference type="EMBL" id="CP000551">
    <property type="protein sequence ID" value="ABM70860.1"/>
    <property type="molecule type" value="Genomic_DNA"/>
</dbReference>
<gene>
    <name evidence="1" type="ordered locus">A9601_15771</name>
</gene>
<dbReference type="AlphaFoldDB" id="A2BSU9"/>
<reference evidence="1 2" key="1">
    <citation type="journal article" date="2007" name="PLoS Genet.">
        <title>Patterns and implications of gene gain and loss in the evolution of Prochlorococcus.</title>
        <authorList>
            <person name="Kettler G.C."/>
            <person name="Martiny A.C."/>
            <person name="Huang K."/>
            <person name="Zucker J."/>
            <person name="Coleman M.L."/>
            <person name="Rodrigue S."/>
            <person name="Chen F."/>
            <person name="Lapidus A."/>
            <person name="Ferriera S."/>
            <person name="Johnson J."/>
            <person name="Steglich C."/>
            <person name="Church G.M."/>
            <person name="Richardson P."/>
            <person name="Chisholm S.W."/>
        </authorList>
    </citation>
    <scope>NUCLEOTIDE SEQUENCE [LARGE SCALE GENOMIC DNA]</scope>
    <source>
        <strain evidence="1 2">AS9601</strain>
    </source>
</reference>
<dbReference type="Proteomes" id="UP000002590">
    <property type="component" value="Chromosome"/>
</dbReference>
<proteinExistence type="predicted"/>